<evidence type="ECO:0000313" key="3">
    <source>
        <dbReference type="EMBL" id="CAB4660135.1"/>
    </source>
</evidence>
<dbReference type="EMBL" id="CAEZWJ010000045">
    <property type="protein sequence ID" value="CAB4660135.1"/>
    <property type="molecule type" value="Genomic_DNA"/>
</dbReference>
<feature type="compositionally biased region" description="Polar residues" evidence="1">
    <location>
        <begin position="32"/>
        <end position="43"/>
    </location>
</feature>
<evidence type="ECO:0000256" key="1">
    <source>
        <dbReference type="SAM" id="MobiDB-lite"/>
    </source>
</evidence>
<protein>
    <submittedName>
        <fullName evidence="2">Unannotated protein</fullName>
    </submittedName>
</protein>
<evidence type="ECO:0000313" key="2">
    <source>
        <dbReference type="EMBL" id="CAB4633029.1"/>
    </source>
</evidence>
<sequence>MKKILTSSIFVTALLLVAGCGGSSTSSSDSTAAVNSETMTSEAPDSPGISMEEAGQRYVEIVTPTNCALTRYSETENSYSIGNAQIDLSGIDELTGLVGEVASARQQAVEDLVRGEWPETVKSDIEQMAIFWAGVQRAEVTVSQSTDTGTWNDSIAQWKSKVASSDSGLSKIIRIKLSLPEFSPSECS</sequence>
<organism evidence="2">
    <name type="scientific">freshwater metagenome</name>
    <dbReference type="NCBI Taxonomy" id="449393"/>
    <lineage>
        <taxon>unclassified sequences</taxon>
        <taxon>metagenomes</taxon>
        <taxon>ecological metagenomes</taxon>
    </lineage>
</organism>
<accession>A0A6J6JAJ2</accession>
<dbReference type="AlphaFoldDB" id="A0A6J6JAJ2"/>
<dbReference type="EMBL" id="CAEZVQ010000040">
    <property type="protein sequence ID" value="CAB4633029.1"/>
    <property type="molecule type" value="Genomic_DNA"/>
</dbReference>
<proteinExistence type="predicted"/>
<gene>
    <name evidence="2" type="ORF">UFOPK2086_00465</name>
    <name evidence="3" type="ORF">UFOPK2214_01181</name>
</gene>
<feature type="region of interest" description="Disordered" evidence="1">
    <location>
        <begin position="22"/>
        <end position="50"/>
    </location>
</feature>
<dbReference type="PROSITE" id="PS51257">
    <property type="entry name" value="PROKAR_LIPOPROTEIN"/>
    <property type="match status" value="1"/>
</dbReference>
<reference evidence="2" key="1">
    <citation type="submission" date="2020-05" db="EMBL/GenBank/DDBJ databases">
        <authorList>
            <person name="Chiriac C."/>
            <person name="Salcher M."/>
            <person name="Ghai R."/>
            <person name="Kavagutti S V."/>
        </authorList>
    </citation>
    <scope>NUCLEOTIDE SEQUENCE</scope>
</reference>
<name>A0A6J6JAJ2_9ZZZZ</name>